<gene>
    <name evidence="1" type="ORF">NCTC10279_03035</name>
</gene>
<reference evidence="1 2" key="1">
    <citation type="submission" date="2018-06" db="EMBL/GenBank/DDBJ databases">
        <authorList>
            <consortium name="Pathogen Informatics"/>
            <person name="Doyle S."/>
        </authorList>
    </citation>
    <scope>NUCLEOTIDE SEQUENCE [LARGE SCALE GENOMIC DNA]</scope>
    <source>
        <strain evidence="1 2">NCTC10279</strain>
    </source>
</reference>
<proteinExistence type="predicted"/>
<protein>
    <submittedName>
        <fullName evidence="1">Uncharacterized protein</fullName>
    </submittedName>
</protein>
<name>A0AB38EXG0_ECOLX</name>
<dbReference type="AlphaFoldDB" id="A0AB38EXG0"/>
<evidence type="ECO:0000313" key="1">
    <source>
        <dbReference type="EMBL" id="SPX30693.1"/>
    </source>
</evidence>
<evidence type="ECO:0000313" key="2">
    <source>
        <dbReference type="Proteomes" id="UP000250385"/>
    </source>
</evidence>
<comment type="caution">
    <text evidence="1">The sequence shown here is derived from an EMBL/GenBank/DDBJ whole genome shotgun (WGS) entry which is preliminary data.</text>
</comment>
<organism evidence="1 2">
    <name type="scientific">Escherichia coli</name>
    <dbReference type="NCBI Taxonomy" id="562"/>
    <lineage>
        <taxon>Bacteria</taxon>
        <taxon>Pseudomonadati</taxon>
        <taxon>Pseudomonadota</taxon>
        <taxon>Gammaproteobacteria</taxon>
        <taxon>Enterobacterales</taxon>
        <taxon>Enterobacteriaceae</taxon>
        <taxon>Escherichia</taxon>
    </lineage>
</organism>
<accession>A0AB38EXG0</accession>
<sequence length="35" mass="4114">MSLVTADKISYSVDDLLKIKSLIWLWLFLQIKTKC</sequence>
<dbReference type="EMBL" id="UASG01000011">
    <property type="protein sequence ID" value="SPX30693.1"/>
    <property type="molecule type" value="Genomic_DNA"/>
</dbReference>
<dbReference type="Proteomes" id="UP000250385">
    <property type="component" value="Unassembled WGS sequence"/>
</dbReference>